<keyword evidence="2" id="KW-1185">Reference proteome</keyword>
<dbReference type="EMBL" id="BLXT01004580">
    <property type="protein sequence ID" value="GFO14536.1"/>
    <property type="molecule type" value="Genomic_DNA"/>
</dbReference>
<accession>A0AAV4B6V2</accession>
<dbReference type="AlphaFoldDB" id="A0AAV4B6V2"/>
<gene>
    <name evidence="1" type="ORF">PoB_004104100</name>
</gene>
<proteinExistence type="predicted"/>
<sequence length="135" mass="15796">MISLGEDAFLIRERDIPATQQCQTTLSRGSETIIFPAPSRHAYIAKSYNFCNAQKIKILRKRLRYKLYKLQLVQKLYPRDKEARFELYHIVQEPMENNPDLLSKIIFSDEATFHLSGDEQTQCENMQDPESLCHS</sequence>
<dbReference type="Proteomes" id="UP000735302">
    <property type="component" value="Unassembled WGS sequence"/>
</dbReference>
<comment type="caution">
    <text evidence="1">The sequence shown here is derived from an EMBL/GenBank/DDBJ whole genome shotgun (WGS) entry which is preliminary data.</text>
</comment>
<protein>
    <submittedName>
        <fullName evidence="1">Transposable element tc3 transposase</fullName>
    </submittedName>
</protein>
<dbReference type="PANTHER" id="PTHR47326">
    <property type="entry name" value="TRANSPOSABLE ELEMENT TC3 TRANSPOSASE-LIKE PROTEIN"/>
    <property type="match status" value="1"/>
</dbReference>
<organism evidence="1 2">
    <name type="scientific">Plakobranchus ocellatus</name>
    <dbReference type="NCBI Taxonomy" id="259542"/>
    <lineage>
        <taxon>Eukaryota</taxon>
        <taxon>Metazoa</taxon>
        <taxon>Spiralia</taxon>
        <taxon>Lophotrochozoa</taxon>
        <taxon>Mollusca</taxon>
        <taxon>Gastropoda</taxon>
        <taxon>Heterobranchia</taxon>
        <taxon>Euthyneura</taxon>
        <taxon>Panpulmonata</taxon>
        <taxon>Sacoglossa</taxon>
        <taxon>Placobranchoidea</taxon>
        <taxon>Plakobranchidae</taxon>
        <taxon>Plakobranchus</taxon>
    </lineage>
</organism>
<evidence type="ECO:0000313" key="2">
    <source>
        <dbReference type="Proteomes" id="UP000735302"/>
    </source>
</evidence>
<reference evidence="1 2" key="1">
    <citation type="journal article" date="2021" name="Elife">
        <title>Chloroplast acquisition without the gene transfer in kleptoplastic sea slugs, Plakobranchus ocellatus.</title>
        <authorList>
            <person name="Maeda T."/>
            <person name="Takahashi S."/>
            <person name="Yoshida T."/>
            <person name="Shimamura S."/>
            <person name="Takaki Y."/>
            <person name="Nagai Y."/>
            <person name="Toyoda A."/>
            <person name="Suzuki Y."/>
            <person name="Arimoto A."/>
            <person name="Ishii H."/>
            <person name="Satoh N."/>
            <person name="Nishiyama T."/>
            <person name="Hasebe M."/>
            <person name="Maruyama T."/>
            <person name="Minagawa J."/>
            <person name="Obokata J."/>
            <person name="Shigenobu S."/>
        </authorList>
    </citation>
    <scope>NUCLEOTIDE SEQUENCE [LARGE SCALE GENOMIC DNA]</scope>
</reference>
<name>A0AAV4B6V2_9GAST</name>
<evidence type="ECO:0000313" key="1">
    <source>
        <dbReference type="EMBL" id="GFO14536.1"/>
    </source>
</evidence>
<dbReference type="PANTHER" id="PTHR47326:SF1">
    <property type="entry name" value="HTH PSQ-TYPE DOMAIN-CONTAINING PROTEIN"/>
    <property type="match status" value="1"/>
</dbReference>